<dbReference type="Gene3D" id="2.30.30.140">
    <property type="match status" value="1"/>
</dbReference>
<feature type="compositionally biased region" description="Acidic residues" evidence="1">
    <location>
        <begin position="359"/>
        <end position="386"/>
    </location>
</feature>
<protein>
    <recommendedName>
        <fullName evidence="2">PWWP domain-containing protein</fullName>
    </recommendedName>
</protein>
<evidence type="ECO:0000313" key="3">
    <source>
        <dbReference type="EMBL" id="KAK3848819.1"/>
    </source>
</evidence>
<feature type="compositionally biased region" description="Basic and acidic residues" evidence="1">
    <location>
        <begin position="120"/>
        <end position="279"/>
    </location>
</feature>
<evidence type="ECO:0000256" key="1">
    <source>
        <dbReference type="SAM" id="MobiDB-lite"/>
    </source>
</evidence>
<dbReference type="Pfam" id="PF17980">
    <property type="entry name" value="ADD_DNMT3"/>
    <property type="match status" value="1"/>
</dbReference>
<reference evidence="3" key="1">
    <citation type="submission" date="2023-10" db="EMBL/GenBank/DDBJ databases">
        <title>Genome assemblies of two species of porcelain crab, Petrolisthes cinctipes and Petrolisthes manimaculis (Anomura: Porcellanidae).</title>
        <authorList>
            <person name="Angst P."/>
        </authorList>
    </citation>
    <scope>NUCLEOTIDE SEQUENCE</scope>
    <source>
        <strain evidence="3">PB745_01</strain>
        <tissue evidence="3">Gill</tissue>
    </source>
</reference>
<feature type="domain" description="PWWP" evidence="2">
    <location>
        <begin position="487"/>
        <end position="532"/>
    </location>
</feature>
<dbReference type="PROSITE" id="PS50812">
    <property type="entry name" value="PWWP"/>
    <property type="match status" value="1"/>
</dbReference>
<feature type="compositionally biased region" description="Basic and acidic residues" evidence="1">
    <location>
        <begin position="342"/>
        <end position="351"/>
    </location>
</feature>
<name>A0AAE1EEI3_PETCI</name>
<feature type="compositionally biased region" description="Basic residues" evidence="1">
    <location>
        <begin position="323"/>
        <end position="341"/>
    </location>
</feature>
<dbReference type="AlphaFoldDB" id="A0AAE1EEI3"/>
<comment type="caution">
    <text evidence="3">The sequence shown here is derived from an EMBL/GenBank/DDBJ whole genome shotgun (WGS) entry which is preliminary data.</text>
</comment>
<dbReference type="InterPro" id="IPR000313">
    <property type="entry name" value="PWWP_dom"/>
</dbReference>
<keyword evidence="4" id="KW-1185">Reference proteome</keyword>
<organism evidence="3 4">
    <name type="scientific">Petrolisthes cinctipes</name>
    <name type="common">Flat porcelain crab</name>
    <dbReference type="NCBI Taxonomy" id="88211"/>
    <lineage>
        <taxon>Eukaryota</taxon>
        <taxon>Metazoa</taxon>
        <taxon>Ecdysozoa</taxon>
        <taxon>Arthropoda</taxon>
        <taxon>Crustacea</taxon>
        <taxon>Multicrustacea</taxon>
        <taxon>Malacostraca</taxon>
        <taxon>Eumalacostraca</taxon>
        <taxon>Eucarida</taxon>
        <taxon>Decapoda</taxon>
        <taxon>Pleocyemata</taxon>
        <taxon>Anomura</taxon>
        <taxon>Galatheoidea</taxon>
        <taxon>Porcellanidae</taxon>
        <taxon>Petrolisthes</taxon>
    </lineage>
</organism>
<dbReference type="Pfam" id="PF00855">
    <property type="entry name" value="PWWP"/>
    <property type="match status" value="1"/>
</dbReference>
<proteinExistence type="predicted"/>
<dbReference type="Proteomes" id="UP001286313">
    <property type="component" value="Unassembled WGS sequence"/>
</dbReference>
<dbReference type="CDD" id="cd05835">
    <property type="entry name" value="PWWP_DNMT3"/>
    <property type="match status" value="1"/>
</dbReference>
<feature type="compositionally biased region" description="Polar residues" evidence="1">
    <location>
        <begin position="83"/>
        <end position="101"/>
    </location>
</feature>
<gene>
    <name evidence="3" type="ORF">Pcinc_044407</name>
</gene>
<dbReference type="EMBL" id="JAWQEG010009334">
    <property type="protein sequence ID" value="KAK3848819.1"/>
    <property type="molecule type" value="Genomic_DNA"/>
</dbReference>
<dbReference type="InterPro" id="IPR040552">
    <property type="entry name" value="DNMT3_ADD_GATA1-like"/>
</dbReference>
<dbReference type="SUPFAM" id="SSF63748">
    <property type="entry name" value="Tudor/PWWP/MBT"/>
    <property type="match status" value="1"/>
</dbReference>
<accession>A0AAE1EEI3</accession>
<evidence type="ECO:0000259" key="2">
    <source>
        <dbReference type="PROSITE" id="PS50812"/>
    </source>
</evidence>
<feature type="compositionally biased region" description="Basic and acidic residues" evidence="1">
    <location>
        <begin position="288"/>
        <end position="300"/>
    </location>
</feature>
<evidence type="ECO:0000313" key="4">
    <source>
        <dbReference type="Proteomes" id="UP001286313"/>
    </source>
</evidence>
<feature type="compositionally biased region" description="Acidic residues" evidence="1">
    <location>
        <begin position="442"/>
        <end position="454"/>
    </location>
</feature>
<feature type="compositionally biased region" description="Basic and acidic residues" evidence="1">
    <location>
        <begin position="415"/>
        <end position="427"/>
    </location>
</feature>
<sequence>MTKKTYDRLIKGGHTDLVVSGQLVHKNCQMEYHHKPKSKHHGVRRSLRDQASIGRDEDLHLNIIFESPRKLQKKNCREKMAVSNENTGNDEGNITTTPTKTVENEPVIVENGEEEESMREEESTRGESAQKESTRKDSAQKESMGEESVQKESTREDSAQKESTRGESAQKESTRKDSAQKESTGEESTRGESAQKESMGEDSAQKESVGEESTTKKSAQKESVGEESAQKESVGEESPTKKSAQKESVAEESPTKKSAQKESVGEESPTKKSAQKESVGEESMGEDSAQKKSAQKESPRESSPLGITTLDDRKKEEEVMVNGRKRKRSFNTRKPQAKRKKMSSEKKKKIEVVSLSSSDSDDDDDGEESNDDGEEIDNNGDGEESDGSSIKMVDSEDGFTDSNDGKEQKKRTRKSVMDSKKFWERINKIRSTSKQMMRKNEGDDDDDDDNNDDDIGTLVETAEVVQTEGRSRSVRTSTLSSIKNTDRGRIIWGTMSGYKAWPAIIISHEDCGMQQLTGDKAFIYFFGDHTVDEVSMRKIDDFLKIKPKSVTGDSLHKAVLEGLEELRHQSGLEEMNSEKDLLEWRRDGCQGYRPFSPHTEVQMSARTMRGLMKIQLMADSKRIEYLTSTSTPKDLATKQVVKNWGPKVNELNSVRTGKDDIEKVCIACHQVKCEVVGHHPFFLGGLCHLCLVDVTEAVQAYNDDNDDVVSYIIMCMFMNF</sequence>
<feature type="region of interest" description="Disordered" evidence="1">
    <location>
        <begin position="82"/>
        <end position="454"/>
    </location>
</feature>